<evidence type="ECO:0000256" key="4">
    <source>
        <dbReference type="ARBA" id="ARBA00022448"/>
    </source>
</evidence>
<dbReference type="NCBIfam" id="TIGR01726">
    <property type="entry name" value="HEQRo_perm_3TM"/>
    <property type="match status" value="1"/>
</dbReference>
<dbReference type="OrthoDB" id="7190458at2"/>
<evidence type="ECO:0000256" key="3">
    <source>
        <dbReference type="ARBA" id="ARBA00010072"/>
    </source>
</evidence>
<dbReference type="CDD" id="cd06261">
    <property type="entry name" value="TM_PBP2"/>
    <property type="match status" value="1"/>
</dbReference>
<feature type="transmembrane region" description="Helical" evidence="10">
    <location>
        <begin position="66"/>
        <end position="86"/>
    </location>
</feature>
<proteinExistence type="inferred from homology"/>
<evidence type="ECO:0000313" key="12">
    <source>
        <dbReference type="EMBL" id="TRA96341.1"/>
    </source>
</evidence>
<name>A0A546X6I3_RHIRH</name>
<dbReference type="Gene3D" id="1.10.3720.10">
    <property type="entry name" value="MetI-like"/>
    <property type="match status" value="1"/>
</dbReference>
<dbReference type="SUPFAM" id="SSF161098">
    <property type="entry name" value="MetI-like"/>
    <property type="match status" value="1"/>
</dbReference>
<organism evidence="12 13">
    <name type="scientific">Rhizobium rhizogenes</name>
    <name type="common">Agrobacterium rhizogenes</name>
    <dbReference type="NCBI Taxonomy" id="359"/>
    <lineage>
        <taxon>Bacteria</taxon>
        <taxon>Pseudomonadati</taxon>
        <taxon>Pseudomonadota</taxon>
        <taxon>Alphaproteobacteria</taxon>
        <taxon>Hyphomicrobiales</taxon>
        <taxon>Rhizobiaceae</taxon>
        <taxon>Rhizobium/Agrobacterium group</taxon>
        <taxon>Rhizobium</taxon>
    </lineage>
</organism>
<comment type="caution">
    <text evidence="12">The sequence shown here is derived from an EMBL/GenBank/DDBJ whole genome shotgun (WGS) entry which is preliminary data.</text>
</comment>
<keyword evidence="9 10" id="KW-0472">Membrane</keyword>
<dbReference type="InterPro" id="IPR010065">
    <property type="entry name" value="AA_ABC_transptr_permease_3TM"/>
</dbReference>
<feature type="transmembrane region" description="Helical" evidence="10">
    <location>
        <begin position="125"/>
        <end position="147"/>
    </location>
</feature>
<keyword evidence="7" id="KW-0029">Amino-acid transport</keyword>
<evidence type="ECO:0000256" key="2">
    <source>
        <dbReference type="ARBA" id="ARBA00004429"/>
    </source>
</evidence>
<dbReference type="GO" id="GO:0006865">
    <property type="term" value="P:amino acid transport"/>
    <property type="evidence" value="ECO:0007669"/>
    <property type="project" value="UniProtKB-KW"/>
</dbReference>
<dbReference type="PROSITE" id="PS50928">
    <property type="entry name" value="ABC_TM1"/>
    <property type="match status" value="1"/>
</dbReference>
<dbReference type="PANTHER" id="PTHR30614">
    <property type="entry name" value="MEMBRANE COMPONENT OF AMINO ACID ABC TRANSPORTER"/>
    <property type="match status" value="1"/>
</dbReference>
<comment type="subcellular location">
    <subcellularLocation>
        <location evidence="2">Cell inner membrane</location>
        <topology evidence="2">Multi-pass membrane protein</topology>
    </subcellularLocation>
    <subcellularLocation>
        <location evidence="10">Cell membrane</location>
        <topology evidence="10">Multi-pass membrane protein</topology>
    </subcellularLocation>
</comment>
<keyword evidence="6 10" id="KW-0812">Transmembrane</keyword>
<dbReference type="EMBL" id="SGNY01000011">
    <property type="protein sequence ID" value="TRA96341.1"/>
    <property type="molecule type" value="Genomic_DNA"/>
</dbReference>
<evidence type="ECO:0000256" key="6">
    <source>
        <dbReference type="ARBA" id="ARBA00022692"/>
    </source>
</evidence>
<keyword evidence="4 10" id="KW-0813">Transport</keyword>
<evidence type="ECO:0000256" key="5">
    <source>
        <dbReference type="ARBA" id="ARBA00022475"/>
    </source>
</evidence>
<dbReference type="Proteomes" id="UP000315434">
    <property type="component" value="Unassembled WGS sequence"/>
</dbReference>
<dbReference type="AlphaFoldDB" id="A0A546X6I3"/>
<gene>
    <name evidence="12" type="ORF">EXN68_24595</name>
</gene>
<feature type="domain" description="ABC transmembrane type-1" evidence="11">
    <location>
        <begin position="62"/>
        <end position="251"/>
    </location>
</feature>
<dbReference type="InterPro" id="IPR000515">
    <property type="entry name" value="MetI-like"/>
</dbReference>
<evidence type="ECO:0000313" key="13">
    <source>
        <dbReference type="Proteomes" id="UP000315434"/>
    </source>
</evidence>
<sequence>MPIFMNRNYLTCNMKSYMMLTKRLRRRIDNQTLKMELGLKGNEMDLDFSIVLAQWPRFLWGLAYDLYFALAGFAIGCVIGFISYLGSASRSKIANGISYVYVQIVRGLPMYLLLLWIYFGIATKFGLALSGPQAIIIAIGIMSSAFASEIFRTGYNSIDVGQIEAGKALGLSDYRINRTVLFPQVIRVVIPPLLNVFVICFKASTYAAVVAVPELIFAAQDISLNHYRPFEAYISVAALLITTMLLLSMLVNIIENRLNESRGL</sequence>
<dbReference type="InterPro" id="IPR035906">
    <property type="entry name" value="MetI-like_sf"/>
</dbReference>
<keyword evidence="5" id="KW-1003">Cell membrane</keyword>
<evidence type="ECO:0000259" key="11">
    <source>
        <dbReference type="PROSITE" id="PS50928"/>
    </source>
</evidence>
<keyword evidence="8 10" id="KW-1133">Transmembrane helix</keyword>
<reference evidence="12 13" key="1">
    <citation type="journal article" date="2019" name="Appl. Microbiol. Biotechnol.">
        <title>Differential efficiency of wild type rhizogenic strains for rol gene transformation of plants.</title>
        <authorList>
            <person name="Desmet S."/>
            <person name="De Keyser E."/>
            <person name="Van Vaerenbergh J."/>
            <person name="Baeyen S."/>
            <person name="Van Huylenbroeck J."/>
            <person name="Geelen D."/>
            <person name="Dhooghe E."/>
        </authorList>
    </citation>
    <scope>NUCLEOTIDE SEQUENCE [LARGE SCALE GENOMIC DNA]</scope>
    <source>
        <strain evidence="12 13">GBBC3284</strain>
    </source>
</reference>
<comment type="function">
    <text evidence="1">Part of the binding-protein-dependent transport system for glutamine; probably responsible for the translocation of the substrate across the membrane.</text>
</comment>
<dbReference type="PANTHER" id="PTHR30614:SF20">
    <property type="entry name" value="GLUTAMINE TRANSPORT SYSTEM PERMEASE PROTEIN GLNP"/>
    <property type="match status" value="1"/>
</dbReference>
<evidence type="ECO:0000256" key="8">
    <source>
        <dbReference type="ARBA" id="ARBA00022989"/>
    </source>
</evidence>
<evidence type="ECO:0000256" key="1">
    <source>
        <dbReference type="ARBA" id="ARBA00003159"/>
    </source>
</evidence>
<accession>A0A546X6I3</accession>
<evidence type="ECO:0000256" key="7">
    <source>
        <dbReference type="ARBA" id="ARBA00022970"/>
    </source>
</evidence>
<evidence type="ECO:0000256" key="10">
    <source>
        <dbReference type="RuleBase" id="RU363032"/>
    </source>
</evidence>
<comment type="similarity">
    <text evidence="3">Belongs to the binding-protein-dependent transport system permease family. HisMQ subfamily.</text>
</comment>
<dbReference type="GO" id="GO:0043190">
    <property type="term" value="C:ATP-binding cassette (ABC) transporter complex"/>
    <property type="evidence" value="ECO:0007669"/>
    <property type="project" value="InterPro"/>
</dbReference>
<feature type="transmembrane region" description="Helical" evidence="10">
    <location>
        <begin position="232"/>
        <end position="254"/>
    </location>
</feature>
<evidence type="ECO:0000256" key="9">
    <source>
        <dbReference type="ARBA" id="ARBA00023136"/>
    </source>
</evidence>
<feature type="transmembrane region" description="Helical" evidence="10">
    <location>
        <begin position="98"/>
        <end position="119"/>
    </location>
</feature>
<dbReference type="InterPro" id="IPR043429">
    <property type="entry name" value="ArtM/GltK/GlnP/TcyL/YhdX-like"/>
</dbReference>
<dbReference type="Pfam" id="PF00528">
    <property type="entry name" value="BPD_transp_1"/>
    <property type="match status" value="1"/>
</dbReference>
<feature type="transmembrane region" description="Helical" evidence="10">
    <location>
        <begin position="185"/>
        <end position="212"/>
    </location>
</feature>
<protein>
    <submittedName>
        <fullName evidence="12">Amino acid ABC transporter permease</fullName>
    </submittedName>
</protein>
<dbReference type="GO" id="GO:0022857">
    <property type="term" value="F:transmembrane transporter activity"/>
    <property type="evidence" value="ECO:0007669"/>
    <property type="project" value="InterPro"/>
</dbReference>